<name>A0A5J4X3F3_9EUKA</name>
<evidence type="ECO:0000313" key="5">
    <source>
        <dbReference type="Proteomes" id="UP000324800"/>
    </source>
</evidence>
<dbReference type="PANTHER" id="PTHR22847">
    <property type="entry name" value="WD40 REPEAT PROTEIN"/>
    <property type="match status" value="1"/>
</dbReference>
<reference evidence="4 5" key="1">
    <citation type="submission" date="2019-03" db="EMBL/GenBank/DDBJ databases">
        <title>Single cell metagenomics reveals metabolic interactions within the superorganism composed of flagellate Streblomastix strix and complex community of Bacteroidetes bacteria on its surface.</title>
        <authorList>
            <person name="Treitli S.C."/>
            <person name="Kolisko M."/>
            <person name="Husnik F."/>
            <person name="Keeling P."/>
            <person name="Hampl V."/>
        </authorList>
    </citation>
    <scope>NUCLEOTIDE SEQUENCE [LARGE SCALE GENOMIC DNA]</scope>
    <source>
        <strain evidence="4">ST1C</strain>
    </source>
</reference>
<evidence type="ECO:0000313" key="4">
    <source>
        <dbReference type="EMBL" id="KAA6401513.1"/>
    </source>
</evidence>
<evidence type="ECO:0000256" key="1">
    <source>
        <dbReference type="ARBA" id="ARBA00022574"/>
    </source>
</evidence>
<organism evidence="4 5">
    <name type="scientific">Streblomastix strix</name>
    <dbReference type="NCBI Taxonomy" id="222440"/>
    <lineage>
        <taxon>Eukaryota</taxon>
        <taxon>Metamonada</taxon>
        <taxon>Preaxostyla</taxon>
        <taxon>Oxymonadida</taxon>
        <taxon>Streblomastigidae</taxon>
        <taxon>Streblomastix</taxon>
    </lineage>
</organism>
<dbReference type="OrthoDB" id="674604at2759"/>
<dbReference type="Gene3D" id="2.130.10.10">
    <property type="entry name" value="YVTN repeat-like/Quinoprotein amine dehydrogenase"/>
    <property type="match status" value="1"/>
</dbReference>
<dbReference type="PROSITE" id="PS50082">
    <property type="entry name" value="WD_REPEATS_2"/>
    <property type="match status" value="2"/>
</dbReference>
<comment type="caution">
    <text evidence="4">The sequence shown here is derived from an EMBL/GenBank/DDBJ whole genome shotgun (WGS) entry which is preliminary data.</text>
</comment>
<accession>A0A5J4X3F3</accession>
<dbReference type="SMART" id="SM00320">
    <property type="entry name" value="WD40"/>
    <property type="match status" value="2"/>
</dbReference>
<gene>
    <name evidence="4" type="ORF">EZS28_002963</name>
</gene>
<dbReference type="Pfam" id="PF00400">
    <property type="entry name" value="WD40"/>
    <property type="match status" value="2"/>
</dbReference>
<dbReference type="SUPFAM" id="SSF50978">
    <property type="entry name" value="WD40 repeat-like"/>
    <property type="match status" value="1"/>
</dbReference>
<dbReference type="Proteomes" id="UP000324800">
    <property type="component" value="Unassembled WGS sequence"/>
</dbReference>
<keyword evidence="1 3" id="KW-0853">WD repeat</keyword>
<protein>
    <submittedName>
        <fullName evidence="4">Uncharacterized protein</fullName>
    </submittedName>
</protein>
<evidence type="ECO:0000256" key="3">
    <source>
        <dbReference type="PROSITE-ProRule" id="PRU00221"/>
    </source>
</evidence>
<dbReference type="InterPro" id="IPR001680">
    <property type="entry name" value="WD40_rpt"/>
</dbReference>
<feature type="repeat" description="WD" evidence="3">
    <location>
        <begin position="148"/>
        <end position="177"/>
    </location>
</feature>
<dbReference type="EMBL" id="SNRW01000378">
    <property type="protein sequence ID" value="KAA6401513.1"/>
    <property type="molecule type" value="Genomic_DNA"/>
</dbReference>
<dbReference type="InterPro" id="IPR036322">
    <property type="entry name" value="WD40_repeat_dom_sf"/>
</dbReference>
<dbReference type="PROSITE" id="PS50294">
    <property type="entry name" value="WD_REPEATS_REGION"/>
    <property type="match status" value="1"/>
</dbReference>
<evidence type="ECO:0000256" key="2">
    <source>
        <dbReference type="ARBA" id="ARBA00022737"/>
    </source>
</evidence>
<proteinExistence type="predicted"/>
<dbReference type="GO" id="GO:1990234">
    <property type="term" value="C:transferase complex"/>
    <property type="evidence" value="ECO:0007669"/>
    <property type="project" value="UniProtKB-ARBA"/>
</dbReference>
<sequence length="548" mass="62463">MTKRLKVGELLGNETQDKNHQEIKDKSSASINEVLAFKEKLPTFASKILVLILEHSFESIYLQSVDYIHEVHIQMKKKVFTRSICFAGDYIAVGFDDGRIELYQTQFCNNKTLSPVIELLGHVGSVNSMAYVPNYDLLVSGSSDRTLKVGHDGSIFSVEAHRQFIFSASDDSSLRVWIISPGREHILAPFFEIYQILEEESQNTYEQYDPSEAVVKLKQNIIAQSADQYVEKNMYNLMTTSKDTGLRMNIREREMEEVRLINSREINPQDAVRPNEKTFTPQNEIRKPEQMADFRWTIMHNNKFVPVGSASRIAEEQRRDKDLVSIQKKRTRWWTTLFYSQGNTHGAEGSLYAGASSGEVFTFKPVHDHGLFETNGFSVKPAPPHLQIAQSIARRSVFAPPIYQRVEEGAVQQPHQIGITGLVHVRKEDVVLTIAADHTAKGVHMKTGTIYFQARNQRGINFNCICYEEKTRYIYLGDSQGFITICEITTSQCIFDEKVSDYPIVDIKIGLPPPIESGFNNQIYKQQQDLQQQLSKDQKAQNDISDSN</sequence>
<feature type="repeat" description="WD" evidence="3">
    <location>
        <begin position="119"/>
        <end position="149"/>
    </location>
</feature>
<dbReference type="PANTHER" id="PTHR22847:SF637">
    <property type="entry name" value="WD REPEAT DOMAIN 5B"/>
    <property type="match status" value="1"/>
</dbReference>
<dbReference type="InterPro" id="IPR015943">
    <property type="entry name" value="WD40/YVTN_repeat-like_dom_sf"/>
</dbReference>
<dbReference type="AlphaFoldDB" id="A0A5J4X3F3"/>
<keyword evidence="2" id="KW-0677">Repeat</keyword>